<accession>A0A813TYL1</accession>
<evidence type="ECO:0000313" key="2">
    <source>
        <dbReference type="EMBL" id="CAF0818230.1"/>
    </source>
</evidence>
<dbReference type="EMBL" id="CAJNOM010000020">
    <property type="protein sequence ID" value="CAF0818230.1"/>
    <property type="molecule type" value="Genomic_DNA"/>
</dbReference>
<dbReference type="AlphaFoldDB" id="A0A813TYL1"/>
<organism evidence="2 3">
    <name type="scientific">Adineta steineri</name>
    <dbReference type="NCBI Taxonomy" id="433720"/>
    <lineage>
        <taxon>Eukaryota</taxon>
        <taxon>Metazoa</taxon>
        <taxon>Spiralia</taxon>
        <taxon>Gnathifera</taxon>
        <taxon>Rotifera</taxon>
        <taxon>Eurotatoria</taxon>
        <taxon>Bdelloidea</taxon>
        <taxon>Adinetida</taxon>
        <taxon>Adinetidae</taxon>
        <taxon>Adineta</taxon>
    </lineage>
</organism>
<reference evidence="2" key="1">
    <citation type="submission" date="2021-02" db="EMBL/GenBank/DDBJ databases">
        <authorList>
            <person name="Nowell W R."/>
        </authorList>
    </citation>
    <scope>NUCLEOTIDE SEQUENCE</scope>
</reference>
<keyword evidence="3" id="KW-1185">Reference proteome</keyword>
<gene>
    <name evidence="2" type="ORF">QVE165_LOCUS5114</name>
</gene>
<evidence type="ECO:0008006" key="4">
    <source>
        <dbReference type="Google" id="ProtNLM"/>
    </source>
</evidence>
<keyword evidence="1" id="KW-0472">Membrane</keyword>
<protein>
    <recommendedName>
        <fullName evidence="4">Transmembrane protein</fullName>
    </recommendedName>
</protein>
<sequence>MKSNKVTVYNDVPPVNANPIQPSTFTMNLQPNRQSAFTNNGTSIYFNDKQPNNSLSPNIESGFNPTANYSLDSQSINELVDLQKKRVRKRMMYIYIISGILFLIGLVLLIIGFVVPRCSSYSDDCPSGNLRYLAVGIVLMVCSIVLVLGSRCATCCCIKQQFEDVNFSVTGQQPVVWRLDSEQWVQYLNYTHGPNRVWTEKARFSFFCCRRSTYKRLINRQYGHIILHENGLIIDELYFISFREYILQSIQILYIDQHPQIRGLRINTYLERGKNSRNCYFDLFAPSSVSLEQILSIAVTYINRVYGVTGVGLSLGVVHLPGSILSTRS</sequence>
<evidence type="ECO:0000256" key="1">
    <source>
        <dbReference type="SAM" id="Phobius"/>
    </source>
</evidence>
<feature type="transmembrane region" description="Helical" evidence="1">
    <location>
        <begin position="92"/>
        <end position="115"/>
    </location>
</feature>
<name>A0A813TYL1_9BILA</name>
<keyword evidence="1" id="KW-1133">Transmembrane helix</keyword>
<proteinExistence type="predicted"/>
<comment type="caution">
    <text evidence="2">The sequence shown here is derived from an EMBL/GenBank/DDBJ whole genome shotgun (WGS) entry which is preliminary data.</text>
</comment>
<feature type="transmembrane region" description="Helical" evidence="1">
    <location>
        <begin position="130"/>
        <end position="149"/>
    </location>
</feature>
<keyword evidence="1" id="KW-0812">Transmembrane</keyword>
<dbReference type="Proteomes" id="UP000663832">
    <property type="component" value="Unassembled WGS sequence"/>
</dbReference>
<evidence type="ECO:0000313" key="3">
    <source>
        <dbReference type="Proteomes" id="UP000663832"/>
    </source>
</evidence>